<sequence>MPIIKSRVHSDELHAARDALAAANRDTDALRQRVLEQREQLEECAQQNATLAAELVQAETRLEEAHRLLTETQLHAQAREERHREQMHRMEQNVHTLEDLVQASRRSEREGSNLAYHRVLCAGNGSAEGAERVQLHTERSRTQEELTHCQALRPQRSTSLQCPPTTLTRDSKEVGKPRRSPPRPSPAASPLIAAQALYWQEQLLNISQRAVGSFDEVQQQLRRCLPPTPPSTTHADADSEAHPDDGPLAASASHIADAHQWGRQLRRLQTHFDEVVQADARLISFLLLVARQQSQQVRTLQERWTEAQNTVREAESVLDEANARMTSSAQESAVLRQECAVLTEMQTTLQAQLANRTREHQASVTALHHLQEAHAQLTDVHTSQEKMWTTRLTQAAEAQQQASNYAQKLEAALLDKERLVSTAAASSEQQHRREALAAAKTQVEAFLRQLNASAQQLQSALVSLSSSTSSSVLAASAVAAGGVKKAPSVSSPEPSPPGVSSSAYSASSATVLYSRATPATAASLSPSLPLFDESILLPENAPAAFM</sequence>
<dbReference type="OrthoDB" id="267652at2759"/>
<accession>A0A088RHK3</accession>
<name>A0A088RHK3_LEIPA</name>
<feature type="region of interest" description="Disordered" evidence="2">
    <location>
        <begin position="137"/>
        <end position="188"/>
    </location>
</feature>
<dbReference type="EMBL" id="CP009374">
    <property type="protein sequence ID" value="AIN95457.1"/>
    <property type="molecule type" value="Genomic_DNA"/>
</dbReference>
<dbReference type="KEGG" id="lpan:LPMP_050160"/>
<dbReference type="AlphaFoldDB" id="A0A088RHK3"/>
<reference evidence="3 4" key="1">
    <citation type="journal article" date="2015" name="Sci. Rep.">
        <title>The genome of Leishmania panamensis: insights into genomics of the L. (Viannia) subgenus.</title>
        <authorList>
            <person name="Llanes A."/>
            <person name="Restrepo C.M."/>
            <person name="Vecchio G.D."/>
            <person name="Anguizola F.J."/>
            <person name="Lleonart R."/>
        </authorList>
    </citation>
    <scope>NUCLEOTIDE SEQUENCE [LARGE SCALE GENOMIC DNA]</scope>
    <source>
        <strain evidence="3 4">MHOM/PA/94/PSC-1</strain>
    </source>
</reference>
<organism evidence="3 4">
    <name type="scientific">Leishmania panamensis</name>
    <dbReference type="NCBI Taxonomy" id="5679"/>
    <lineage>
        <taxon>Eukaryota</taxon>
        <taxon>Discoba</taxon>
        <taxon>Euglenozoa</taxon>
        <taxon>Kinetoplastea</taxon>
        <taxon>Metakinetoplastina</taxon>
        <taxon>Trypanosomatida</taxon>
        <taxon>Trypanosomatidae</taxon>
        <taxon>Leishmaniinae</taxon>
        <taxon>Leishmania</taxon>
        <taxon>Leishmania guyanensis species complex</taxon>
    </lineage>
</organism>
<feature type="compositionally biased region" description="Basic and acidic residues" evidence="2">
    <location>
        <begin position="235"/>
        <end position="245"/>
    </location>
</feature>
<evidence type="ECO:0000313" key="3">
    <source>
        <dbReference type="EMBL" id="AIN95457.1"/>
    </source>
</evidence>
<dbReference type="RefSeq" id="XP_010703779.1">
    <property type="nucleotide sequence ID" value="XM_010705477.1"/>
</dbReference>
<protein>
    <submittedName>
        <fullName evidence="3">Uncharacterized protein</fullName>
    </submittedName>
</protein>
<dbReference type="Proteomes" id="UP000063063">
    <property type="component" value="Chromosome 5"/>
</dbReference>
<evidence type="ECO:0000313" key="4">
    <source>
        <dbReference type="Proteomes" id="UP000063063"/>
    </source>
</evidence>
<feature type="coiled-coil region" evidence="1">
    <location>
        <begin position="13"/>
        <end position="100"/>
    </location>
</feature>
<proteinExistence type="predicted"/>
<evidence type="ECO:0000256" key="1">
    <source>
        <dbReference type="SAM" id="Coils"/>
    </source>
</evidence>
<keyword evidence="4" id="KW-1185">Reference proteome</keyword>
<keyword evidence="1" id="KW-0175">Coiled coil</keyword>
<feature type="region of interest" description="Disordered" evidence="2">
    <location>
        <begin position="223"/>
        <end position="250"/>
    </location>
</feature>
<feature type="compositionally biased region" description="Polar residues" evidence="2">
    <location>
        <begin position="155"/>
        <end position="168"/>
    </location>
</feature>
<dbReference type="eggNOG" id="ENOG502SHVG">
    <property type="taxonomic scope" value="Eukaryota"/>
</dbReference>
<evidence type="ECO:0000256" key="2">
    <source>
        <dbReference type="SAM" id="MobiDB-lite"/>
    </source>
</evidence>
<feature type="compositionally biased region" description="Basic and acidic residues" evidence="2">
    <location>
        <begin position="137"/>
        <end position="147"/>
    </location>
</feature>
<feature type="coiled-coil region" evidence="1">
    <location>
        <begin position="304"/>
        <end position="331"/>
    </location>
</feature>
<dbReference type="VEuPathDB" id="TriTrypDB:LPAL13_050006600"/>
<dbReference type="GeneID" id="22572094"/>
<gene>
    <name evidence="3" type="ORF">LPMP_050160</name>
</gene>
<dbReference type="VEuPathDB" id="TriTrypDB:LPMP_050160"/>